<sequence length="109" mass="12623">MCFLNLLSASWLKQRIAPHHTIGLMTDPVAMNREMGFPLRARRPATAAEVALGLVSQAWVLLVPQTQLSWRPWYSSWRLRLCVCHRCRCFGLARRSLFCVSYNRQSVDF</sequence>
<evidence type="ECO:0000313" key="1">
    <source>
        <dbReference type="EMBL" id="ORY76076.1"/>
    </source>
</evidence>
<keyword evidence="2" id="KW-1185">Reference proteome</keyword>
<dbReference type="RefSeq" id="XP_040722529.1">
    <property type="nucleotide sequence ID" value="XM_040870099.1"/>
</dbReference>
<organism evidence="1 2">
    <name type="scientific">Protomyces lactucae-debilis</name>
    <dbReference type="NCBI Taxonomy" id="2754530"/>
    <lineage>
        <taxon>Eukaryota</taxon>
        <taxon>Fungi</taxon>
        <taxon>Dikarya</taxon>
        <taxon>Ascomycota</taxon>
        <taxon>Taphrinomycotina</taxon>
        <taxon>Taphrinomycetes</taxon>
        <taxon>Taphrinales</taxon>
        <taxon>Protomycetaceae</taxon>
        <taxon>Protomyces</taxon>
    </lineage>
</organism>
<proteinExistence type="predicted"/>
<reference evidence="1 2" key="1">
    <citation type="submission" date="2016-07" db="EMBL/GenBank/DDBJ databases">
        <title>Pervasive Adenine N6-methylation of Active Genes in Fungi.</title>
        <authorList>
            <consortium name="DOE Joint Genome Institute"/>
            <person name="Mondo S.J."/>
            <person name="Dannebaum R.O."/>
            <person name="Kuo R.C."/>
            <person name="Labutti K."/>
            <person name="Haridas S."/>
            <person name="Kuo A."/>
            <person name="Salamov A."/>
            <person name="Ahrendt S.R."/>
            <person name="Lipzen A."/>
            <person name="Sullivan W."/>
            <person name="Andreopoulos W.B."/>
            <person name="Clum A."/>
            <person name="Lindquist E."/>
            <person name="Daum C."/>
            <person name="Ramamoorthy G.K."/>
            <person name="Gryganskyi A."/>
            <person name="Culley D."/>
            <person name="Magnuson J.K."/>
            <person name="James T.Y."/>
            <person name="O'Malley M.A."/>
            <person name="Stajich J.E."/>
            <person name="Spatafora J.W."/>
            <person name="Visel A."/>
            <person name="Grigoriev I.V."/>
        </authorList>
    </citation>
    <scope>NUCLEOTIDE SEQUENCE [LARGE SCALE GENOMIC DNA]</scope>
    <source>
        <strain evidence="1 2">12-1054</strain>
    </source>
</reference>
<accession>A0A1Y2EY97</accession>
<comment type="caution">
    <text evidence="1">The sequence shown here is derived from an EMBL/GenBank/DDBJ whole genome shotgun (WGS) entry which is preliminary data.</text>
</comment>
<dbReference type="EMBL" id="MCFI01000024">
    <property type="protein sequence ID" value="ORY76076.1"/>
    <property type="molecule type" value="Genomic_DNA"/>
</dbReference>
<evidence type="ECO:0000313" key="2">
    <source>
        <dbReference type="Proteomes" id="UP000193685"/>
    </source>
</evidence>
<dbReference type="AlphaFoldDB" id="A0A1Y2EY97"/>
<gene>
    <name evidence="1" type="ORF">BCR37DRAFT_383691</name>
</gene>
<protein>
    <submittedName>
        <fullName evidence="1">Uncharacterized protein</fullName>
    </submittedName>
</protein>
<name>A0A1Y2EY97_PROLT</name>
<dbReference type="Proteomes" id="UP000193685">
    <property type="component" value="Unassembled WGS sequence"/>
</dbReference>
<dbReference type="GeneID" id="63786698"/>